<dbReference type="InterPro" id="IPR039361">
    <property type="entry name" value="Cyclin"/>
</dbReference>
<feature type="domain" description="Cyclin C-terminal" evidence="6">
    <location>
        <begin position="145"/>
        <end position="284"/>
    </location>
</feature>
<dbReference type="Gene3D" id="1.10.472.10">
    <property type="entry name" value="Cyclin-like"/>
    <property type="match status" value="2"/>
</dbReference>
<dbReference type="GO" id="GO:0051301">
    <property type="term" value="P:cell division"/>
    <property type="evidence" value="ECO:0007669"/>
    <property type="project" value="UniProtKB-KW"/>
</dbReference>
<dbReference type="InterPro" id="IPR004367">
    <property type="entry name" value="Cyclin_C-dom"/>
</dbReference>
<dbReference type="SMART" id="SM00385">
    <property type="entry name" value="CYCLIN"/>
    <property type="match status" value="2"/>
</dbReference>
<evidence type="ECO:0000313" key="7">
    <source>
        <dbReference type="EMBL" id="CAH0106301.1"/>
    </source>
</evidence>
<dbReference type="Proteomes" id="UP000789390">
    <property type="component" value="Unassembled WGS sequence"/>
</dbReference>
<feature type="domain" description="Cyclin-like" evidence="5">
    <location>
        <begin position="50"/>
        <end position="136"/>
    </location>
</feature>
<dbReference type="AlphaFoldDB" id="A0A8J2WGD6"/>
<evidence type="ECO:0000256" key="3">
    <source>
        <dbReference type="ARBA" id="ARBA00023306"/>
    </source>
</evidence>
<name>A0A8J2WGD6_9CRUS</name>
<evidence type="ECO:0000259" key="6">
    <source>
        <dbReference type="SMART" id="SM01332"/>
    </source>
</evidence>
<accession>A0A8J2WGD6</accession>
<dbReference type="GO" id="GO:0019887">
    <property type="term" value="F:protein kinase regulator activity"/>
    <property type="evidence" value="ECO:0007669"/>
    <property type="project" value="UniProtKB-ARBA"/>
</dbReference>
<dbReference type="SMART" id="SM01332">
    <property type="entry name" value="Cyclin_C"/>
    <property type="match status" value="1"/>
</dbReference>
<comment type="caution">
    <text evidence="7">The sequence shown here is derived from an EMBL/GenBank/DDBJ whole genome shotgun (WGS) entry which is preliminary data.</text>
</comment>
<dbReference type="PANTHER" id="PTHR10177">
    <property type="entry name" value="CYCLINS"/>
    <property type="match status" value="1"/>
</dbReference>
<evidence type="ECO:0000256" key="1">
    <source>
        <dbReference type="ARBA" id="ARBA00022618"/>
    </source>
</evidence>
<dbReference type="EMBL" id="CAKKLH010000223">
    <property type="protein sequence ID" value="CAH0106301.1"/>
    <property type="molecule type" value="Genomic_DNA"/>
</dbReference>
<keyword evidence="2 4" id="KW-0195">Cyclin</keyword>
<evidence type="ECO:0000256" key="2">
    <source>
        <dbReference type="ARBA" id="ARBA00023127"/>
    </source>
</evidence>
<evidence type="ECO:0000259" key="5">
    <source>
        <dbReference type="SMART" id="SM00385"/>
    </source>
</evidence>
<reference evidence="7" key="1">
    <citation type="submission" date="2021-11" db="EMBL/GenBank/DDBJ databases">
        <authorList>
            <person name="Schell T."/>
        </authorList>
    </citation>
    <scope>NUCLEOTIDE SEQUENCE</scope>
    <source>
        <strain evidence="7">M5</strain>
    </source>
</reference>
<feature type="domain" description="Cyclin-like" evidence="5">
    <location>
        <begin position="149"/>
        <end position="241"/>
    </location>
</feature>
<gene>
    <name evidence="7" type="ORF">DGAL_LOCUS9455</name>
</gene>
<dbReference type="CDD" id="cd20528">
    <property type="entry name" value="CYCLIN_CCNJ-like_rpt1"/>
    <property type="match status" value="1"/>
</dbReference>
<protein>
    <submittedName>
        <fullName evidence="7">Uncharacterized protein</fullName>
    </submittedName>
</protein>
<organism evidence="7 8">
    <name type="scientific">Daphnia galeata</name>
    <dbReference type="NCBI Taxonomy" id="27404"/>
    <lineage>
        <taxon>Eukaryota</taxon>
        <taxon>Metazoa</taxon>
        <taxon>Ecdysozoa</taxon>
        <taxon>Arthropoda</taxon>
        <taxon>Crustacea</taxon>
        <taxon>Branchiopoda</taxon>
        <taxon>Diplostraca</taxon>
        <taxon>Cladocera</taxon>
        <taxon>Anomopoda</taxon>
        <taxon>Daphniidae</taxon>
        <taxon>Daphnia</taxon>
    </lineage>
</organism>
<dbReference type="InterPro" id="IPR036915">
    <property type="entry name" value="Cyclin-like_sf"/>
</dbReference>
<evidence type="ECO:0000313" key="8">
    <source>
        <dbReference type="Proteomes" id="UP000789390"/>
    </source>
</evidence>
<dbReference type="SUPFAM" id="SSF47954">
    <property type="entry name" value="Cyclin-like"/>
    <property type="match status" value="2"/>
</dbReference>
<proteinExistence type="inferred from homology"/>
<dbReference type="InterPro" id="IPR006671">
    <property type="entry name" value="Cyclin_N"/>
</dbReference>
<keyword evidence="1" id="KW-0132">Cell division</keyword>
<dbReference type="Pfam" id="PF02984">
    <property type="entry name" value="Cyclin_C"/>
    <property type="match status" value="1"/>
</dbReference>
<comment type="similarity">
    <text evidence="4">Belongs to the cyclin family.</text>
</comment>
<keyword evidence="8" id="KW-1185">Reference proteome</keyword>
<dbReference type="Pfam" id="PF00134">
    <property type="entry name" value="Cyclin_N"/>
    <property type="match status" value="1"/>
</dbReference>
<evidence type="ECO:0000256" key="4">
    <source>
        <dbReference type="RuleBase" id="RU000383"/>
    </source>
</evidence>
<dbReference type="CDD" id="cd20529">
    <property type="entry name" value="CYCLIN_CCNJ-like_rpt2"/>
    <property type="match status" value="1"/>
</dbReference>
<keyword evidence="3" id="KW-0131">Cell cycle</keyword>
<dbReference type="FunFam" id="1.10.472.10:FF:000010">
    <property type="entry name" value="G1/S-specific cyclin Cln1"/>
    <property type="match status" value="1"/>
</dbReference>
<dbReference type="OrthoDB" id="285802at2759"/>
<dbReference type="GO" id="GO:0051726">
    <property type="term" value="P:regulation of cell cycle"/>
    <property type="evidence" value="ECO:0007669"/>
    <property type="project" value="UniProtKB-ARBA"/>
</dbReference>
<dbReference type="InterPro" id="IPR013763">
    <property type="entry name" value="Cyclin-like_dom"/>
</dbReference>
<sequence>MARRNSSHFETFPYNQDYYTLLRFKENERFSHYAFQARSPQLPLRQELIKALKELNDKLNLSVSTFHLAVHLLDIFMDCHEIEPQQLVLTGSTCLLIAAKYVDVDSNVPKFSHLRSLTNYCNSIHEFSLMERMLLNFWKWDLNYSTSLDFLEHYLSCDLLKCAEGLHTNSLNNFKCQTVYLANLTLSEANFIFFKSSIIAASCIVVARIQFRLHPSWSNGMEILTGYSYVEIDECVQHLVHLAQASQNECFFNHLQQQPPTLIREELRADCKWKLKGVSNHICARTKRKHLIHPRDLKQMYRLTDCAM</sequence>